<dbReference type="Proteomes" id="UP001212821">
    <property type="component" value="Chromosome"/>
</dbReference>
<organism evidence="5 6">
    <name type="scientific">Kitasatospora cathayae</name>
    <dbReference type="NCBI Taxonomy" id="3004092"/>
    <lineage>
        <taxon>Bacteria</taxon>
        <taxon>Bacillati</taxon>
        <taxon>Actinomycetota</taxon>
        <taxon>Actinomycetes</taxon>
        <taxon>Kitasatosporales</taxon>
        <taxon>Streptomycetaceae</taxon>
        <taxon>Kitasatospora</taxon>
    </lineage>
</organism>
<dbReference type="InterPro" id="IPR000835">
    <property type="entry name" value="HTH_MarR-typ"/>
</dbReference>
<evidence type="ECO:0000256" key="3">
    <source>
        <dbReference type="ARBA" id="ARBA00023163"/>
    </source>
</evidence>
<evidence type="ECO:0000259" key="4">
    <source>
        <dbReference type="PROSITE" id="PS50987"/>
    </source>
</evidence>
<dbReference type="InterPro" id="IPR001845">
    <property type="entry name" value="HTH_ArsR_DNA-bd_dom"/>
</dbReference>
<dbReference type="InterPro" id="IPR036388">
    <property type="entry name" value="WH-like_DNA-bd_sf"/>
</dbReference>
<dbReference type="InterPro" id="IPR036390">
    <property type="entry name" value="WH_DNA-bd_sf"/>
</dbReference>
<name>A0ABY7QCX7_9ACTN</name>
<dbReference type="Pfam" id="PF12802">
    <property type="entry name" value="MarR_2"/>
    <property type="match status" value="1"/>
</dbReference>
<dbReference type="PANTHER" id="PTHR43132">
    <property type="entry name" value="ARSENICAL RESISTANCE OPERON REPRESSOR ARSR-RELATED"/>
    <property type="match status" value="1"/>
</dbReference>
<proteinExistence type="predicted"/>
<dbReference type="PROSITE" id="PS50987">
    <property type="entry name" value="HTH_ARSR_2"/>
    <property type="match status" value="1"/>
</dbReference>
<dbReference type="PANTHER" id="PTHR43132:SF8">
    <property type="entry name" value="HTH-TYPE TRANSCRIPTIONAL REGULATOR KMTR"/>
    <property type="match status" value="1"/>
</dbReference>
<keyword evidence="2" id="KW-0238">DNA-binding</keyword>
<sequence length="355" mass="37873">MLALRFGVADLANTRFAVSPLDHLLTGAAQHGVHTCLGLRRDRWWREIRRHVPQRAAPFLDLVNASPAGLPNFMGADLDGVRRRLTDELDAVRRRLTDELDAVLAVPQQTFEHDLAMYGTATQLPVALARLRDDGARGLRRITDGAWALFHSCLAPHWPEISRRLEADIADRARTAARAGVGAMLDSLHPNAHWRDEGVLECTLGDPSGDFALGGCGLELRPNYFVQNGIGLLLAEGRPSLLVHPLATRGGASAKPAPASADGLAAVLGPARARALRAIEAAPCSTTELARLLGISPPSASAHAAALRAAGLITTRRDGKQVRHALSEVGHDLLLDNPEAAARTGAELKSIGRPA</sequence>
<dbReference type="InterPro" id="IPR051011">
    <property type="entry name" value="Metal_resp_trans_reg"/>
</dbReference>
<evidence type="ECO:0000313" key="6">
    <source>
        <dbReference type="Proteomes" id="UP001212821"/>
    </source>
</evidence>
<dbReference type="SMART" id="SM00418">
    <property type="entry name" value="HTH_ARSR"/>
    <property type="match status" value="1"/>
</dbReference>
<evidence type="ECO:0000256" key="2">
    <source>
        <dbReference type="ARBA" id="ARBA00023125"/>
    </source>
</evidence>
<keyword evidence="3" id="KW-0804">Transcription</keyword>
<dbReference type="InterPro" id="IPR011991">
    <property type="entry name" value="ArsR-like_HTH"/>
</dbReference>
<keyword evidence="6" id="KW-1185">Reference proteome</keyword>
<dbReference type="EMBL" id="CP115450">
    <property type="protein sequence ID" value="WBP90401.1"/>
    <property type="molecule type" value="Genomic_DNA"/>
</dbReference>
<gene>
    <name evidence="5" type="ORF">O1G21_34110</name>
</gene>
<reference evidence="6" key="1">
    <citation type="submission" date="2022-12" db="EMBL/GenBank/DDBJ databases">
        <authorList>
            <person name="Mo P."/>
        </authorList>
    </citation>
    <scope>NUCLEOTIDE SEQUENCE [LARGE SCALE GENOMIC DNA]</scope>
    <source>
        <strain evidence="6">HUAS 3-15</strain>
    </source>
</reference>
<protein>
    <submittedName>
        <fullName evidence="5">Winged helix-turn-helix domain-containing protein</fullName>
    </submittedName>
</protein>
<dbReference type="RefSeq" id="WP_270149157.1">
    <property type="nucleotide sequence ID" value="NZ_CP115450.1"/>
</dbReference>
<accession>A0ABY7QCX7</accession>
<dbReference type="Gene3D" id="1.10.10.10">
    <property type="entry name" value="Winged helix-like DNA-binding domain superfamily/Winged helix DNA-binding domain"/>
    <property type="match status" value="1"/>
</dbReference>
<dbReference type="CDD" id="cd00090">
    <property type="entry name" value="HTH_ARSR"/>
    <property type="match status" value="1"/>
</dbReference>
<feature type="domain" description="HTH arsR-type" evidence="4">
    <location>
        <begin position="252"/>
        <end position="346"/>
    </location>
</feature>
<evidence type="ECO:0000256" key="1">
    <source>
        <dbReference type="ARBA" id="ARBA00023015"/>
    </source>
</evidence>
<keyword evidence="1" id="KW-0805">Transcription regulation</keyword>
<dbReference type="SUPFAM" id="SSF46785">
    <property type="entry name" value="Winged helix' DNA-binding domain"/>
    <property type="match status" value="1"/>
</dbReference>
<evidence type="ECO:0000313" key="5">
    <source>
        <dbReference type="EMBL" id="WBP90401.1"/>
    </source>
</evidence>